<dbReference type="STRING" id="1479485.DA73_0236320"/>
<evidence type="ECO:0000313" key="4">
    <source>
        <dbReference type="EMBL" id="KAF3889890.1"/>
    </source>
</evidence>
<sequence length="319" mass="35341">MKLILPTDIVEDLKPQLPSDVNVVRLDSDGNIDGDATDAEVYFSWFLLKPTILNTVLEAAPKLRWHHAPNAGVDRILTPTNLEQYLKRDITLTNGAGVHSIPIAEFAIAFMLAHAKHLRELYDLQDQHLWKRGFPIRELLDSTLLIIGAGGIGQEIAARAKAFGMRILGSRRDPQALPNFDKIVGADEWRSLLSESDYVVVATPLTPETRGLIDEAALQAMRPDTYLINIARGGVVDEPALIKALQEGWIAGAGLDTVLTEPLPPESPLWSLPNVFLTPHCTGHSPRVKERTLALFLDNLERYRTGRSLRNVVDKKAGY</sequence>
<dbReference type="RefSeq" id="WP_038082340.1">
    <property type="nucleotide sequence ID" value="NZ_JHEG04000001.1"/>
</dbReference>
<dbReference type="PANTHER" id="PTHR43333">
    <property type="entry name" value="2-HACID_DH_C DOMAIN-CONTAINING PROTEIN"/>
    <property type="match status" value="1"/>
</dbReference>
<dbReference type="SUPFAM" id="SSF52283">
    <property type="entry name" value="Formate/glycerate dehydrogenase catalytic domain-like"/>
    <property type="match status" value="1"/>
</dbReference>
<feature type="domain" description="D-isomer specific 2-hydroxyacid dehydrogenase NAD-binding" evidence="3">
    <location>
        <begin position="108"/>
        <end position="281"/>
    </location>
</feature>
<dbReference type="GO" id="GO:0051287">
    <property type="term" value="F:NAD binding"/>
    <property type="evidence" value="ECO:0007669"/>
    <property type="project" value="InterPro"/>
</dbReference>
<evidence type="ECO:0000313" key="6">
    <source>
        <dbReference type="Proteomes" id="UP000029738"/>
    </source>
</evidence>
<evidence type="ECO:0000313" key="5">
    <source>
        <dbReference type="EMBL" id="KIE06755.1"/>
    </source>
</evidence>
<dbReference type="Gene3D" id="3.40.50.720">
    <property type="entry name" value="NAD(P)-binding Rossmann-like Domain"/>
    <property type="match status" value="2"/>
</dbReference>
<dbReference type="Pfam" id="PF02826">
    <property type="entry name" value="2-Hacid_dh_C"/>
    <property type="match status" value="1"/>
</dbReference>
<comment type="caution">
    <text evidence="5">The sequence shown here is derived from an EMBL/GenBank/DDBJ whole genome shotgun (WGS) entry which is preliminary data.</text>
</comment>
<evidence type="ECO:0000256" key="2">
    <source>
        <dbReference type="ARBA" id="ARBA00023027"/>
    </source>
</evidence>
<evidence type="ECO:0000259" key="3">
    <source>
        <dbReference type="Pfam" id="PF02826"/>
    </source>
</evidence>
<keyword evidence="1" id="KW-0560">Oxidoreductase</keyword>
<dbReference type="EMBL" id="JHEG04000001">
    <property type="protein sequence ID" value="KAF3889890.1"/>
    <property type="molecule type" value="Genomic_DNA"/>
</dbReference>
<reference evidence="4" key="2">
    <citation type="submission" date="2019-11" db="EMBL/GenBank/DDBJ databases">
        <title>Improved Assembly of Tolypothrix boutellei genome.</title>
        <authorList>
            <person name="Sarangi A.N."/>
            <person name="Mukherjee M."/>
            <person name="Ghosh S."/>
            <person name="Singh D."/>
            <person name="Das A."/>
            <person name="Kant S."/>
            <person name="Prusty A."/>
            <person name="Tripathy S."/>
        </authorList>
    </citation>
    <scope>NUCLEOTIDE SEQUENCE</scope>
    <source>
        <strain evidence="4">VB521301</strain>
    </source>
</reference>
<dbReference type="InterPro" id="IPR006140">
    <property type="entry name" value="D-isomer_DH_NAD-bd"/>
</dbReference>
<keyword evidence="2" id="KW-0520">NAD</keyword>
<dbReference type="InterPro" id="IPR029753">
    <property type="entry name" value="D-isomer_DH_CS"/>
</dbReference>
<protein>
    <submittedName>
        <fullName evidence="4 5">Hydroxyacid dehydrogenase</fullName>
    </submittedName>
</protein>
<name>A0A0C1R393_9CYAN</name>
<dbReference type="PROSITE" id="PS00671">
    <property type="entry name" value="D_2_HYDROXYACID_DH_3"/>
    <property type="match status" value="1"/>
</dbReference>
<evidence type="ECO:0000256" key="1">
    <source>
        <dbReference type="ARBA" id="ARBA00023002"/>
    </source>
</evidence>
<gene>
    <name evidence="5" type="ORF">DA73_0236320</name>
    <name evidence="4" type="ORF">DA73_0400033790</name>
</gene>
<dbReference type="Proteomes" id="UP000029738">
    <property type="component" value="Unassembled WGS sequence"/>
</dbReference>
<dbReference type="InterPro" id="IPR036291">
    <property type="entry name" value="NAD(P)-bd_dom_sf"/>
</dbReference>
<dbReference type="AlphaFoldDB" id="A0A0C1R393"/>
<dbReference type="GO" id="GO:0016616">
    <property type="term" value="F:oxidoreductase activity, acting on the CH-OH group of donors, NAD or NADP as acceptor"/>
    <property type="evidence" value="ECO:0007669"/>
    <property type="project" value="UniProtKB-ARBA"/>
</dbReference>
<reference evidence="5" key="1">
    <citation type="journal article" date="2015" name="Genome Announc.">
        <title>Draft Genome Sequence of Tolypothrix boutellei Strain VB521301.</title>
        <authorList>
            <person name="Chandrababunaidu M.M."/>
            <person name="Singh D."/>
            <person name="Sen D."/>
            <person name="Bhan S."/>
            <person name="Das S."/>
            <person name="Gupta A."/>
            <person name="Adhikary S.P."/>
            <person name="Tripathy S."/>
        </authorList>
    </citation>
    <scope>NUCLEOTIDE SEQUENCE</scope>
    <source>
        <strain evidence="5">VB521301</strain>
    </source>
</reference>
<accession>A0A0C1R393</accession>
<dbReference type="PANTHER" id="PTHR43333:SF1">
    <property type="entry name" value="D-ISOMER SPECIFIC 2-HYDROXYACID DEHYDROGENASE NAD-BINDING DOMAIN-CONTAINING PROTEIN"/>
    <property type="match status" value="1"/>
</dbReference>
<dbReference type="SUPFAM" id="SSF51735">
    <property type="entry name" value="NAD(P)-binding Rossmann-fold domains"/>
    <property type="match status" value="1"/>
</dbReference>
<proteinExistence type="predicted"/>
<organism evidence="5">
    <name type="scientific">Tolypothrix bouteillei VB521301</name>
    <dbReference type="NCBI Taxonomy" id="1479485"/>
    <lineage>
        <taxon>Bacteria</taxon>
        <taxon>Bacillati</taxon>
        <taxon>Cyanobacteriota</taxon>
        <taxon>Cyanophyceae</taxon>
        <taxon>Nostocales</taxon>
        <taxon>Tolypothrichaceae</taxon>
        <taxon>Tolypothrix</taxon>
    </lineage>
</organism>
<dbReference type="OrthoDB" id="9805416at2"/>
<keyword evidence="6" id="KW-1185">Reference proteome</keyword>
<dbReference type="CDD" id="cd05300">
    <property type="entry name" value="2-Hacid_dh_1"/>
    <property type="match status" value="1"/>
</dbReference>
<dbReference type="EMBL" id="JHEG02000059">
    <property type="protein sequence ID" value="KIE06755.1"/>
    <property type="molecule type" value="Genomic_DNA"/>
</dbReference>